<dbReference type="InterPro" id="IPR008930">
    <property type="entry name" value="Terpenoid_cyclase/PrenylTrfase"/>
</dbReference>
<dbReference type="AlphaFoldDB" id="A0A7N0TCK2"/>
<dbReference type="SFLD" id="SFLDG01019">
    <property type="entry name" value="Terpene_Cyclase_Like_1_C_Termi"/>
    <property type="match status" value="1"/>
</dbReference>
<evidence type="ECO:0000313" key="8">
    <source>
        <dbReference type="Proteomes" id="UP000594263"/>
    </source>
</evidence>
<feature type="domain" description="Terpene synthase N-terminal" evidence="5">
    <location>
        <begin position="39"/>
        <end position="212"/>
    </location>
</feature>
<evidence type="ECO:0000256" key="2">
    <source>
        <dbReference type="ARBA" id="ARBA00022723"/>
    </source>
</evidence>
<evidence type="ECO:0000256" key="4">
    <source>
        <dbReference type="SAM" id="MobiDB-lite"/>
    </source>
</evidence>
<dbReference type="InterPro" id="IPR050148">
    <property type="entry name" value="Terpene_synthase-like"/>
</dbReference>
<dbReference type="OMA" id="THDPPRP"/>
<dbReference type="InterPro" id="IPR036965">
    <property type="entry name" value="Terpene_synth_N_sf"/>
</dbReference>
<evidence type="ECO:0000313" key="7">
    <source>
        <dbReference type="EnsemblPlants" id="Kaladp0032s0075.1.v1.1"/>
    </source>
</evidence>
<proteinExistence type="predicted"/>
<accession>A0A7N0TCK2</accession>
<keyword evidence="8" id="KW-1185">Reference proteome</keyword>
<dbReference type="SUPFAM" id="SSF48239">
    <property type="entry name" value="Terpenoid cyclases/Protein prenyltransferases"/>
    <property type="match status" value="1"/>
</dbReference>
<dbReference type="SFLD" id="SFLDS00005">
    <property type="entry name" value="Isoprenoid_Synthase_Type_I"/>
    <property type="match status" value="1"/>
</dbReference>
<sequence>MPSKFSSTPLLASPKAPPSSSTRKDTGHVRNCADFPPSKWNDYFTKYSRNDADLSNEWHQIEGLESEVKENLQLLAAKPLQQLTKIDAIQLLGLGYRFENEIEQALQFMLENVDVEGYNLYYTSLHFRLLRQQGYNISSSIFKKFIGEDGALKEGFQSDVQGMLSFFEAAQLRVHADAGVLDEEALAGCVARLQSMAADLSPRLRAQVNNALRQSIHKDIPWHRARNYITTYQEDESHDTTLLRLAKLHFNVLQKHHQQELSDLSKQWNNLDMASKFHYARVRLVESYMWALAIYYEPKYSLARKIFTKLTALITIMDDTYDAYGTADELPLLTESINRGDKSMFEQIPDYARALCEILLDFYAEIEDDLAKEGRSYRMPYLIEWMKIAAKSYFEEFLWLEKKCIPTMEEYRRVAFPSSAISTLLIYALAGMSDIVTKAAFDWFASEPDMVIACQLVGRFQDDIVTHEFEQQREHIPSAVHCYMNQYKVNKEDACKELSKEISNAWMVLNEGCLKPTAYPFPVLERMLNFARLIDVLYKDGDSMTLPSKFMEDKIIPLLVNSVTI</sequence>
<feature type="domain" description="Terpene synthase metal-binding" evidence="6">
    <location>
        <begin position="270"/>
        <end position="507"/>
    </location>
</feature>
<dbReference type="PANTHER" id="PTHR31225">
    <property type="entry name" value="OS04G0344100 PROTEIN-RELATED"/>
    <property type="match status" value="1"/>
</dbReference>
<dbReference type="InterPro" id="IPR044814">
    <property type="entry name" value="Terpene_cyclase_plant_C1"/>
</dbReference>
<dbReference type="Proteomes" id="UP000594263">
    <property type="component" value="Unplaced"/>
</dbReference>
<reference evidence="7" key="1">
    <citation type="submission" date="2021-01" db="UniProtKB">
        <authorList>
            <consortium name="EnsemblPlants"/>
        </authorList>
    </citation>
    <scope>IDENTIFICATION</scope>
</reference>
<dbReference type="InterPro" id="IPR008949">
    <property type="entry name" value="Isoprenoid_synthase_dom_sf"/>
</dbReference>
<feature type="compositionally biased region" description="Low complexity" evidence="4">
    <location>
        <begin position="1"/>
        <end position="21"/>
    </location>
</feature>
<dbReference type="SUPFAM" id="SSF48576">
    <property type="entry name" value="Terpenoid synthases"/>
    <property type="match status" value="1"/>
</dbReference>
<evidence type="ECO:0000256" key="3">
    <source>
        <dbReference type="ARBA" id="ARBA00023239"/>
    </source>
</evidence>
<dbReference type="EnsemblPlants" id="Kaladp0032s0075.1.v1.1">
    <property type="protein sequence ID" value="Kaladp0032s0075.1.v1.1"/>
    <property type="gene ID" value="Kaladp0032s0075.v1.1"/>
</dbReference>
<comment type="cofactor">
    <cofactor evidence="1">
        <name>Mg(2+)</name>
        <dbReference type="ChEBI" id="CHEBI:18420"/>
    </cofactor>
</comment>
<protein>
    <submittedName>
        <fullName evidence="7">Uncharacterized protein</fullName>
    </submittedName>
</protein>
<dbReference type="Pfam" id="PF03936">
    <property type="entry name" value="Terpene_synth_C"/>
    <property type="match status" value="1"/>
</dbReference>
<dbReference type="InterPro" id="IPR005630">
    <property type="entry name" value="Terpene_synthase_metal-bd"/>
</dbReference>
<dbReference type="CDD" id="cd00684">
    <property type="entry name" value="Terpene_cyclase_plant_C1"/>
    <property type="match status" value="1"/>
</dbReference>
<dbReference type="InterPro" id="IPR001906">
    <property type="entry name" value="Terpene_synth_N"/>
</dbReference>
<evidence type="ECO:0000259" key="6">
    <source>
        <dbReference type="Pfam" id="PF03936"/>
    </source>
</evidence>
<organism evidence="7 8">
    <name type="scientific">Kalanchoe fedtschenkoi</name>
    <name type="common">Lavender scallops</name>
    <name type="synonym">South American air plant</name>
    <dbReference type="NCBI Taxonomy" id="63787"/>
    <lineage>
        <taxon>Eukaryota</taxon>
        <taxon>Viridiplantae</taxon>
        <taxon>Streptophyta</taxon>
        <taxon>Embryophyta</taxon>
        <taxon>Tracheophyta</taxon>
        <taxon>Spermatophyta</taxon>
        <taxon>Magnoliopsida</taxon>
        <taxon>eudicotyledons</taxon>
        <taxon>Gunneridae</taxon>
        <taxon>Pentapetalae</taxon>
        <taxon>Saxifragales</taxon>
        <taxon>Crassulaceae</taxon>
        <taxon>Kalanchoe</taxon>
    </lineage>
</organism>
<evidence type="ECO:0000256" key="1">
    <source>
        <dbReference type="ARBA" id="ARBA00001946"/>
    </source>
</evidence>
<dbReference type="Gene3D" id="1.50.10.130">
    <property type="entry name" value="Terpene synthase, N-terminal domain"/>
    <property type="match status" value="1"/>
</dbReference>
<dbReference type="PANTHER" id="PTHR31225:SF221">
    <property type="entry name" value="(-)-GERMACRENE D SYNTHASE"/>
    <property type="match status" value="1"/>
</dbReference>
<name>A0A7N0TCK2_KALFE</name>
<dbReference type="Pfam" id="PF01397">
    <property type="entry name" value="Terpene_synth"/>
    <property type="match status" value="1"/>
</dbReference>
<keyword evidence="3" id="KW-0456">Lyase</keyword>
<dbReference type="GO" id="GO:0010333">
    <property type="term" value="F:terpene synthase activity"/>
    <property type="evidence" value="ECO:0007669"/>
    <property type="project" value="InterPro"/>
</dbReference>
<evidence type="ECO:0000259" key="5">
    <source>
        <dbReference type="Pfam" id="PF01397"/>
    </source>
</evidence>
<dbReference type="GO" id="GO:0016102">
    <property type="term" value="P:diterpenoid biosynthetic process"/>
    <property type="evidence" value="ECO:0007669"/>
    <property type="project" value="InterPro"/>
</dbReference>
<keyword evidence="2" id="KW-0479">Metal-binding</keyword>
<dbReference type="Gramene" id="Kaladp0032s0075.1.v1.1">
    <property type="protein sequence ID" value="Kaladp0032s0075.1.v1.1"/>
    <property type="gene ID" value="Kaladp0032s0075.v1.1"/>
</dbReference>
<dbReference type="FunFam" id="1.10.600.10:FF:000007">
    <property type="entry name" value="Isoprene synthase, chloroplastic"/>
    <property type="match status" value="1"/>
</dbReference>
<dbReference type="GO" id="GO:0000287">
    <property type="term" value="F:magnesium ion binding"/>
    <property type="evidence" value="ECO:0007669"/>
    <property type="project" value="InterPro"/>
</dbReference>
<feature type="region of interest" description="Disordered" evidence="4">
    <location>
        <begin position="1"/>
        <end position="30"/>
    </location>
</feature>
<dbReference type="InterPro" id="IPR034741">
    <property type="entry name" value="Terpene_cyclase-like_1_C"/>
</dbReference>
<dbReference type="Gene3D" id="1.10.600.10">
    <property type="entry name" value="Farnesyl Diphosphate Synthase"/>
    <property type="match status" value="1"/>
</dbReference>